<dbReference type="GO" id="GO:0016491">
    <property type="term" value="F:oxidoreductase activity"/>
    <property type="evidence" value="ECO:0007669"/>
    <property type="project" value="TreeGrafter"/>
</dbReference>
<dbReference type="InterPro" id="IPR016024">
    <property type="entry name" value="ARM-type_fold"/>
</dbReference>
<dbReference type="InterPro" id="IPR004155">
    <property type="entry name" value="PBS_lyase_HEAT"/>
</dbReference>
<evidence type="ECO:0000313" key="1">
    <source>
        <dbReference type="EMBL" id="KKO11245.1"/>
    </source>
</evidence>
<evidence type="ECO:0008006" key="2">
    <source>
        <dbReference type="Google" id="ProtNLM"/>
    </source>
</evidence>
<dbReference type="AlphaFoldDB" id="A0A0F9W4F7"/>
<reference evidence="1" key="1">
    <citation type="journal article" date="2015" name="Nature">
        <title>Complex archaea that bridge the gap between prokaryotes and eukaryotes.</title>
        <authorList>
            <person name="Spang A."/>
            <person name="Saw J.H."/>
            <person name="Jorgensen S.L."/>
            <person name="Zaremba-Niedzwiedzka K."/>
            <person name="Martijn J."/>
            <person name="Lind A.E."/>
            <person name="van Eijk R."/>
            <person name="Schleper C."/>
            <person name="Guy L."/>
            <person name="Ettema T.J."/>
        </authorList>
    </citation>
    <scope>NUCLEOTIDE SEQUENCE</scope>
</reference>
<gene>
    <name evidence="1" type="ORF">LCGC14_0017220</name>
</gene>
<sequence length="457" mass="48415">MDHTAHLSTLGLILLAATVCIAQDAAPSHPPADLDPETAEIVDALILDLASFDSGTRGQAARGLKTLGPKAAGAVGALAVLLTDDVRENRWVAFDALAAIGPPAMGALTGALNSSNDRTRKMAVSHLRLLARRFELPAEQFLPLFVSAMQDRSAMVRSMAAAAVGDFKADGKGALEALAKLLDDQDQSVRHNALVSICRMGPAAEGAVDAVIRLLDDRDRFLRMHACVVLGKIGPPARAATLKLVEMYRTPSVNGREEILTALARIGPTDNPLAMGLLLDVMTNGDTTARWRVAWELGRMNAWDERSISALKAALRDRHQAVRIAAANALSKIHPDRTDGSDLPASADAVDALTRMLKDPETRVRWSAIWALGEARGAALSAVTDLLDVLENNQSPQLLRAAAVNALGKIGLADGRIVGALEKAAKDRDEKVRAVAKERLGDLQGSGPGEQVSAASR</sequence>
<dbReference type="SMART" id="SM00567">
    <property type="entry name" value="EZ_HEAT"/>
    <property type="match status" value="7"/>
</dbReference>
<dbReference type="EMBL" id="LAZR01000003">
    <property type="protein sequence ID" value="KKO11245.1"/>
    <property type="molecule type" value="Genomic_DNA"/>
</dbReference>
<comment type="caution">
    <text evidence="1">The sequence shown here is derived from an EMBL/GenBank/DDBJ whole genome shotgun (WGS) entry which is preliminary data.</text>
</comment>
<dbReference type="PANTHER" id="PTHR12697:SF5">
    <property type="entry name" value="DEOXYHYPUSINE HYDROXYLASE"/>
    <property type="match status" value="1"/>
</dbReference>
<organism evidence="1">
    <name type="scientific">marine sediment metagenome</name>
    <dbReference type="NCBI Taxonomy" id="412755"/>
    <lineage>
        <taxon>unclassified sequences</taxon>
        <taxon>metagenomes</taxon>
        <taxon>ecological metagenomes</taxon>
    </lineage>
</organism>
<dbReference type="InterPro" id="IPR011989">
    <property type="entry name" value="ARM-like"/>
</dbReference>
<name>A0A0F9W4F7_9ZZZZ</name>
<protein>
    <recommendedName>
        <fullName evidence="2">TOG domain-containing protein</fullName>
    </recommendedName>
</protein>
<accession>A0A0F9W4F7</accession>
<dbReference type="Gene3D" id="1.25.10.10">
    <property type="entry name" value="Leucine-rich Repeat Variant"/>
    <property type="match status" value="5"/>
</dbReference>
<dbReference type="SUPFAM" id="SSF48371">
    <property type="entry name" value="ARM repeat"/>
    <property type="match status" value="1"/>
</dbReference>
<dbReference type="Pfam" id="PF13646">
    <property type="entry name" value="HEAT_2"/>
    <property type="match status" value="2"/>
</dbReference>
<dbReference type="PANTHER" id="PTHR12697">
    <property type="entry name" value="PBS LYASE HEAT-LIKE PROTEIN"/>
    <property type="match status" value="1"/>
</dbReference>
<proteinExistence type="predicted"/>